<evidence type="ECO:0000256" key="2">
    <source>
        <dbReference type="SAM" id="Phobius"/>
    </source>
</evidence>
<evidence type="ECO:0000313" key="3">
    <source>
        <dbReference type="EMBL" id="EFL51141.1"/>
    </source>
</evidence>
<keyword evidence="4" id="KW-1185">Reference proteome</keyword>
<feature type="transmembrane region" description="Helical" evidence="2">
    <location>
        <begin position="34"/>
        <end position="60"/>
    </location>
</feature>
<keyword evidence="2" id="KW-0812">Transmembrane</keyword>
<comment type="caution">
    <text evidence="3">The sequence shown here is derived from an EMBL/GenBank/DDBJ whole genome shotgun (WGS) entry which is preliminary data.</text>
</comment>
<reference evidence="3 4" key="1">
    <citation type="submission" date="2010-08" db="EMBL/GenBank/DDBJ databases">
        <title>The draft genome of Desulfovibrio fructosovorans JJ.</title>
        <authorList>
            <consortium name="US DOE Joint Genome Institute (JGI-PGF)"/>
            <person name="Lucas S."/>
            <person name="Copeland A."/>
            <person name="Lapidus A."/>
            <person name="Cheng J.-F."/>
            <person name="Bruce D."/>
            <person name="Goodwin L."/>
            <person name="Pitluck S."/>
            <person name="Land M.L."/>
            <person name="Hauser L."/>
            <person name="Chang Y.-J."/>
            <person name="Jeffries C."/>
            <person name="Wall J.D."/>
            <person name="Stahl D.A."/>
            <person name="Arkin A.P."/>
            <person name="Dehal P."/>
            <person name="Stolyar S.M."/>
            <person name="Hazen T.C."/>
            <person name="Woyke T.J."/>
        </authorList>
    </citation>
    <scope>NUCLEOTIDE SEQUENCE [LARGE SCALE GENOMIC DNA]</scope>
    <source>
        <strain evidence="3 4">JJ</strain>
    </source>
</reference>
<keyword evidence="2" id="KW-1133">Transmembrane helix</keyword>
<dbReference type="Proteomes" id="UP000006250">
    <property type="component" value="Unassembled WGS sequence"/>
</dbReference>
<feature type="compositionally biased region" description="Basic and acidic residues" evidence="1">
    <location>
        <begin position="73"/>
        <end position="89"/>
    </location>
</feature>
<name>E1JWT7_SOLFR</name>
<evidence type="ECO:0000313" key="4">
    <source>
        <dbReference type="Proteomes" id="UP000006250"/>
    </source>
</evidence>
<dbReference type="AlphaFoldDB" id="E1JWT7"/>
<dbReference type="EMBL" id="AECZ01000012">
    <property type="protein sequence ID" value="EFL51141.1"/>
    <property type="molecule type" value="Genomic_DNA"/>
</dbReference>
<keyword evidence="2" id="KW-0472">Membrane</keyword>
<evidence type="ECO:0000256" key="1">
    <source>
        <dbReference type="SAM" id="MobiDB-lite"/>
    </source>
</evidence>
<proteinExistence type="predicted"/>
<feature type="region of interest" description="Disordered" evidence="1">
    <location>
        <begin position="66"/>
        <end position="89"/>
    </location>
</feature>
<sequence length="89" mass="9305" precursor="true">MIITSDFVLFLAVSGFGLLAASLAVQKRALWFAAVGMAALTVLTVVESDPVLLLGALALAGARFLRTPPEDSPPDRPDPGLDALEGRRS</sequence>
<accession>E1JWT7</accession>
<organism evidence="3 4">
    <name type="scientific">Solidesulfovibrio fructosivorans JJ]</name>
    <dbReference type="NCBI Taxonomy" id="596151"/>
    <lineage>
        <taxon>Bacteria</taxon>
        <taxon>Pseudomonadati</taxon>
        <taxon>Thermodesulfobacteriota</taxon>
        <taxon>Desulfovibrionia</taxon>
        <taxon>Desulfovibrionales</taxon>
        <taxon>Desulfovibrionaceae</taxon>
        <taxon>Solidesulfovibrio</taxon>
    </lineage>
</organism>
<gene>
    <name evidence="3" type="ORF">DesfrDRAFT_2086</name>
</gene>
<protein>
    <submittedName>
        <fullName evidence="3">Uncharacterized protein</fullName>
    </submittedName>
</protein>